<organism evidence="2 3">
    <name type="scientific">Rhodococcus opacus RKJ300 = JCM 13270</name>
    <dbReference type="NCBI Taxonomy" id="1165867"/>
    <lineage>
        <taxon>Bacteria</taxon>
        <taxon>Bacillati</taxon>
        <taxon>Actinomycetota</taxon>
        <taxon>Actinomycetes</taxon>
        <taxon>Mycobacteriales</taxon>
        <taxon>Nocardiaceae</taxon>
        <taxon>Rhodococcus</taxon>
    </lineage>
</organism>
<dbReference type="EMBL" id="AJJH01000178">
    <property type="protein sequence ID" value="EID71930.1"/>
    <property type="molecule type" value="Genomic_DNA"/>
</dbReference>
<evidence type="ECO:0000313" key="2">
    <source>
        <dbReference type="EMBL" id="EID71930.1"/>
    </source>
</evidence>
<dbReference type="PATRIC" id="fig|1165867.3.peg.8118"/>
<dbReference type="SUPFAM" id="SSF53187">
    <property type="entry name" value="Zn-dependent exopeptidases"/>
    <property type="match status" value="1"/>
</dbReference>
<dbReference type="Gene3D" id="3.40.630.10">
    <property type="entry name" value="Zn peptidases"/>
    <property type="match status" value="1"/>
</dbReference>
<evidence type="ECO:0000256" key="1">
    <source>
        <dbReference type="SAM" id="MobiDB-lite"/>
    </source>
</evidence>
<dbReference type="AlphaFoldDB" id="I0W6B4"/>
<comment type="caution">
    <text evidence="2">The sequence shown here is derived from an EMBL/GenBank/DDBJ whole genome shotgun (WGS) entry which is preliminary data.</text>
</comment>
<feature type="compositionally biased region" description="Low complexity" evidence="1">
    <location>
        <begin position="60"/>
        <end position="80"/>
    </location>
</feature>
<accession>I0W6B4</accession>
<protein>
    <submittedName>
        <fullName evidence="2">Peptidase</fullName>
    </submittedName>
</protein>
<feature type="compositionally biased region" description="Basic and acidic residues" evidence="1">
    <location>
        <begin position="45"/>
        <end position="54"/>
    </location>
</feature>
<evidence type="ECO:0000313" key="3">
    <source>
        <dbReference type="Proteomes" id="UP000006447"/>
    </source>
</evidence>
<dbReference type="Proteomes" id="UP000006447">
    <property type="component" value="Unassembled WGS sequence"/>
</dbReference>
<proteinExistence type="predicted"/>
<reference evidence="2 3" key="1">
    <citation type="journal article" date="2012" name="J. Bacteriol.">
        <title>Draft genome sequence of the nitrophenol-degrading actinomycete Rhodococcus imtechensis RKJ300.</title>
        <authorList>
            <person name="Vikram S."/>
            <person name="Kumar S."/>
            <person name="Subramanian S."/>
            <person name="Raghava G.P."/>
        </authorList>
    </citation>
    <scope>NUCLEOTIDE SEQUENCE [LARGE SCALE GENOMIC DNA]</scope>
    <source>
        <strain evidence="2 3">RKJ300</strain>
    </source>
</reference>
<dbReference type="RefSeq" id="WP_007301743.1">
    <property type="nucleotide sequence ID" value="NZ_AJJH01000178.1"/>
</dbReference>
<sequence length="197" mass="20356">MVHLVSLAVFVGLLGTWLISVIPADIVTVTRSYILPSVLGGGPHAGDRVDEAAPGHRGRAAAAATTRTSPPCSPSPNCEAAASGAPKPLIEELYTFPRNYNDPDATAELVAGLQKVLGENNVELSSPMMGSEDFGLLAEVIGVPSVFWMFGGHTAETLESGKPVPVNHSPFFAPVAEPTLSTGVQAAMTAILSKVGL</sequence>
<name>I0W6B4_RHOOP</name>
<feature type="region of interest" description="Disordered" evidence="1">
    <location>
        <begin position="45"/>
        <end position="80"/>
    </location>
</feature>
<gene>
    <name evidence="2" type="ORF">W59_39574</name>
</gene>